<dbReference type="RefSeq" id="WP_415864974.1">
    <property type="nucleotide sequence ID" value="NZ_CP134537.1"/>
</dbReference>
<gene>
    <name evidence="2" type="ORF">RHP51_14030</name>
</gene>
<protein>
    <submittedName>
        <fullName evidence="2">Head GIN domain-containing protein</fullName>
    </submittedName>
</protein>
<evidence type="ECO:0000259" key="1">
    <source>
        <dbReference type="Pfam" id="PF10988"/>
    </source>
</evidence>
<dbReference type="PROSITE" id="PS51257">
    <property type="entry name" value="PROKAR_LIPOPROTEIN"/>
    <property type="match status" value="1"/>
</dbReference>
<sequence length="248" mass="27553">MRKLIYILILIIVFACDNENAGDCFQKTGSIIKEEVSLSTFDKILVNRDIKLIIKEGAEQRVVIETGENLLNDVEAIVVDGKLTLTDNNTCNYLRSYGVTKVYITSPNINEIRSSTQYDVQSDGVLTYPTLTILAEDYSLPESITSGNFVLEIDNNSFSLVFNNLSNCYISGETNNLNITLASGTSRFEGQDLIAQNVQLWNRSSNDIVVNPQLSIKGKISGVGNVISLTKPDIIHVEEVYKGRLIFK</sequence>
<proteinExistence type="predicted"/>
<dbReference type="EMBL" id="CP134537">
    <property type="protein sequence ID" value="WNH08258.1"/>
    <property type="molecule type" value="Genomic_DNA"/>
</dbReference>
<organism evidence="2 3">
    <name type="scientific">Thalassobellus suaedae</name>
    <dbReference type="NCBI Taxonomy" id="3074124"/>
    <lineage>
        <taxon>Bacteria</taxon>
        <taxon>Pseudomonadati</taxon>
        <taxon>Bacteroidota</taxon>
        <taxon>Flavobacteriia</taxon>
        <taxon>Flavobacteriales</taxon>
        <taxon>Flavobacteriaceae</taxon>
        <taxon>Thalassobellus</taxon>
    </lineage>
</organism>
<dbReference type="InterPro" id="IPR021255">
    <property type="entry name" value="DUF2807"/>
</dbReference>
<accession>A0ABY9XR33</accession>
<reference evidence="2 3" key="1">
    <citation type="submission" date="2023-09" db="EMBL/GenBank/DDBJ databases">
        <title>Thalassobella suaedae gen. nov., sp. nov., a marine bacterium of the family Flavobacteriaceae isolated from a halophyte Suaeda japonica.</title>
        <authorList>
            <person name="Lee S.Y."/>
            <person name="Hwang C.Y."/>
        </authorList>
    </citation>
    <scope>NUCLEOTIDE SEQUENCE [LARGE SCALE GENOMIC DNA]</scope>
    <source>
        <strain evidence="2 3">HL-DH14</strain>
    </source>
</reference>
<name>A0ABY9XR33_9FLAO</name>
<dbReference type="Gene3D" id="2.160.20.120">
    <property type="match status" value="1"/>
</dbReference>
<dbReference type="Proteomes" id="UP001302806">
    <property type="component" value="Chromosome"/>
</dbReference>
<dbReference type="Pfam" id="PF10988">
    <property type="entry name" value="DUF2807"/>
    <property type="match status" value="1"/>
</dbReference>
<evidence type="ECO:0000313" key="2">
    <source>
        <dbReference type="EMBL" id="WNH08258.1"/>
    </source>
</evidence>
<evidence type="ECO:0000313" key="3">
    <source>
        <dbReference type="Proteomes" id="UP001302806"/>
    </source>
</evidence>
<feature type="domain" description="Putative auto-transporter adhesin head GIN" evidence="1">
    <location>
        <begin position="41"/>
        <end position="232"/>
    </location>
</feature>